<feature type="region of interest" description="Disordered" evidence="1">
    <location>
        <begin position="209"/>
        <end position="247"/>
    </location>
</feature>
<protein>
    <submittedName>
        <fullName evidence="2">Uncharacterized protein</fullName>
    </submittedName>
</protein>
<sequence>MKQLRIYLMLFGWLLLAPALIAAKPLASALVDTTAGVDTAKAKIGWWTIGAEVANNLSFFGRNTAQRFPYAAASFTYLHRTGLWASVTSYKLFDTESYVDETDISLGYSFKIRDLVETNISYSRFIFGENTPLVKAATSNVLSVKGALDWGILYTGLTTSYVFGNNQDVFTVLENSRFIPLNPLWNGKRVIGIDPKVTITAGTQHFYETHTTTRNGSGGSSEPGKGNVSGGIFDPATNKSGTTTTTSTETVSRFNVLNYDLKLPVVIYLGSFELEPAYRYSIPVNKIEGDESEAQSFYSFNISYTF</sequence>
<dbReference type="Proteomes" id="UP001597641">
    <property type="component" value="Unassembled WGS sequence"/>
</dbReference>
<evidence type="ECO:0000313" key="2">
    <source>
        <dbReference type="EMBL" id="MFD3003054.1"/>
    </source>
</evidence>
<evidence type="ECO:0000256" key="1">
    <source>
        <dbReference type="SAM" id="MobiDB-lite"/>
    </source>
</evidence>
<dbReference type="RefSeq" id="WP_377489671.1">
    <property type="nucleotide sequence ID" value="NZ_JBHUOX010000023.1"/>
</dbReference>
<dbReference type="EMBL" id="JBHUOX010000023">
    <property type="protein sequence ID" value="MFD3003054.1"/>
    <property type="molecule type" value="Genomic_DNA"/>
</dbReference>
<feature type="compositionally biased region" description="Low complexity" evidence="1">
    <location>
        <begin position="237"/>
        <end position="247"/>
    </location>
</feature>
<name>A0ABW6C191_9BACT</name>
<organism evidence="2 3">
    <name type="scientific">Pontibacter toksunensis</name>
    <dbReference type="NCBI Taxonomy" id="1332631"/>
    <lineage>
        <taxon>Bacteria</taxon>
        <taxon>Pseudomonadati</taxon>
        <taxon>Bacteroidota</taxon>
        <taxon>Cytophagia</taxon>
        <taxon>Cytophagales</taxon>
        <taxon>Hymenobacteraceae</taxon>
        <taxon>Pontibacter</taxon>
    </lineage>
</organism>
<evidence type="ECO:0000313" key="3">
    <source>
        <dbReference type="Proteomes" id="UP001597641"/>
    </source>
</evidence>
<proteinExistence type="predicted"/>
<accession>A0ABW6C191</accession>
<comment type="caution">
    <text evidence="2">The sequence shown here is derived from an EMBL/GenBank/DDBJ whole genome shotgun (WGS) entry which is preliminary data.</text>
</comment>
<reference evidence="3" key="1">
    <citation type="journal article" date="2019" name="Int. J. Syst. Evol. Microbiol.">
        <title>The Global Catalogue of Microorganisms (GCM) 10K type strain sequencing project: providing services to taxonomists for standard genome sequencing and annotation.</title>
        <authorList>
            <consortium name="The Broad Institute Genomics Platform"/>
            <consortium name="The Broad Institute Genome Sequencing Center for Infectious Disease"/>
            <person name="Wu L."/>
            <person name="Ma J."/>
        </authorList>
    </citation>
    <scope>NUCLEOTIDE SEQUENCE [LARGE SCALE GENOMIC DNA]</scope>
    <source>
        <strain evidence="3">KCTC 23984</strain>
    </source>
</reference>
<gene>
    <name evidence="2" type="ORF">ACFS7Z_22000</name>
</gene>
<keyword evidence="3" id="KW-1185">Reference proteome</keyword>